<dbReference type="NCBIfam" id="TIGR00006">
    <property type="entry name" value="16S rRNA (cytosine(1402)-N(4))-methyltransferase RsmH"/>
    <property type="match status" value="1"/>
</dbReference>
<dbReference type="GO" id="GO:0071424">
    <property type="term" value="F:rRNA (cytosine-N4-)-methyltransferase activity"/>
    <property type="evidence" value="ECO:0007669"/>
    <property type="project" value="UniProtKB-UniRule"/>
</dbReference>
<dbReference type="SUPFAM" id="SSF81799">
    <property type="entry name" value="Putative methyltransferase TM0872, insert domain"/>
    <property type="match status" value="1"/>
</dbReference>
<feature type="binding site" evidence="6">
    <location>
        <position position="47"/>
    </location>
    <ligand>
        <name>S-adenosyl-L-methionine</name>
        <dbReference type="ChEBI" id="CHEBI:59789"/>
    </ligand>
</feature>
<evidence type="ECO:0000313" key="8">
    <source>
        <dbReference type="Proteomes" id="UP000183758"/>
    </source>
</evidence>
<dbReference type="GO" id="GO:0005737">
    <property type="term" value="C:cytoplasm"/>
    <property type="evidence" value="ECO:0007669"/>
    <property type="project" value="UniProtKB-SubCell"/>
</dbReference>
<name>A0A1J5HPH5_9BACT</name>
<gene>
    <name evidence="6" type="primary">rsmH</name>
    <name evidence="7" type="ORF">AUK04_00265</name>
</gene>
<dbReference type="PANTHER" id="PTHR11265:SF0">
    <property type="entry name" value="12S RRNA N4-METHYLCYTIDINE METHYLTRANSFERASE"/>
    <property type="match status" value="1"/>
</dbReference>
<keyword evidence="4 6" id="KW-0808">Transferase</keyword>
<evidence type="ECO:0000256" key="5">
    <source>
        <dbReference type="ARBA" id="ARBA00022691"/>
    </source>
</evidence>
<dbReference type="Gene3D" id="3.40.50.150">
    <property type="entry name" value="Vaccinia Virus protein VP39"/>
    <property type="match status" value="1"/>
</dbReference>
<comment type="function">
    <text evidence="6">Specifically methylates the N4 position of cytidine in position 1402 (C1402) of 16S rRNA.</text>
</comment>
<dbReference type="Proteomes" id="UP000183758">
    <property type="component" value="Unassembled WGS sequence"/>
</dbReference>
<evidence type="ECO:0000256" key="6">
    <source>
        <dbReference type="HAMAP-Rule" id="MF_01007"/>
    </source>
</evidence>
<keyword evidence="3 6" id="KW-0489">Methyltransferase</keyword>
<keyword evidence="2 6" id="KW-0698">rRNA processing</keyword>
<feature type="binding site" evidence="6">
    <location>
        <begin position="30"/>
        <end position="32"/>
    </location>
    <ligand>
        <name>S-adenosyl-L-methionine</name>
        <dbReference type="ChEBI" id="CHEBI:59789"/>
    </ligand>
</feature>
<comment type="subcellular location">
    <subcellularLocation>
        <location evidence="6">Cytoplasm</location>
    </subcellularLocation>
</comment>
<evidence type="ECO:0000256" key="2">
    <source>
        <dbReference type="ARBA" id="ARBA00022552"/>
    </source>
</evidence>
<feature type="binding site" evidence="6">
    <location>
        <position position="95"/>
    </location>
    <ligand>
        <name>S-adenosyl-L-methionine</name>
        <dbReference type="ChEBI" id="CHEBI:59789"/>
    </ligand>
</feature>
<comment type="similarity">
    <text evidence="1 6">Belongs to the methyltransferase superfamily. RsmH family.</text>
</comment>
<proteinExistence type="inferred from homology"/>
<dbReference type="Pfam" id="PF01795">
    <property type="entry name" value="Methyltransf_5"/>
    <property type="match status" value="1"/>
</dbReference>
<dbReference type="PIRSF" id="PIRSF004486">
    <property type="entry name" value="MraW"/>
    <property type="match status" value="1"/>
</dbReference>
<evidence type="ECO:0000313" key="7">
    <source>
        <dbReference type="EMBL" id="OIP86628.1"/>
    </source>
</evidence>
<dbReference type="EC" id="2.1.1.199" evidence="6"/>
<comment type="catalytic activity">
    <reaction evidence="6">
        <text>cytidine(1402) in 16S rRNA + S-adenosyl-L-methionine = N(4)-methylcytidine(1402) in 16S rRNA + S-adenosyl-L-homocysteine + H(+)</text>
        <dbReference type="Rhea" id="RHEA:42928"/>
        <dbReference type="Rhea" id="RHEA-COMP:10286"/>
        <dbReference type="Rhea" id="RHEA-COMP:10287"/>
        <dbReference type="ChEBI" id="CHEBI:15378"/>
        <dbReference type="ChEBI" id="CHEBI:57856"/>
        <dbReference type="ChEBI" id="CHEBI:59789"/>
        <dbReference type="ChEBI" id="CHEBI:74506"/>
        <dbReference type="ChEBI" id="CHEBI:82748"/>
        <dbReference type="EC" id="2.1.1.199"/>
    </reaction>
</comment>
<dbReference type="HAMAP" id="MF_01007">
    <property type="entry name" value="16SrRNA_methyltr_H"/>
    <property type="match status" value="1"/>
</dbReference>
<keyword evidence="6" id="KW-0963">Cytoplasm</keyword>
<sequence>MHTPVLLTEVIKWLQVQPDEKYIDATVGEGGHSKAILELGGLVLGIDRDKNQIKSFFNNLTGFKNRITLKQGNFSDIDKIAKDAKFEKVSGVLFDLGVSMGQLRGTIPGLSYQNESDLLDMRLDDASDETASDILNQYDKKNLYQIIAGYGEELKASVIIDEIFQIRIKNKIKTVGDLNRVLKKIGGGEKTQRRVFQALRIAVNHEFDNLSSALIKAIKLIKPGGRILVISFHSNEDRIVKQFINKNRLKQLHKKLIVANRLAYSFERSARLRVFTNSSI</sequence>
<feature type="binding site" evidence="6">
    <location>
        <position position="102"/>
    </location>
    <ligand>
        <name>S-adenosyl-L-methionine</name>
        <dbReference type="ChEBI" id="CHEBI:59789"/>
    </ligand>
</feature>
<dbReference type="SUPFAM" id="SSF53335">
    <property type="entry name" value="S-adenosyl-L-methionine-dependent methyltransferases"/>
    <property type="match status" value="1"/>
</dbReference>
<dbReference type="AlphaFoldDB" id="A0A1J5HPH5"/>
<evidence type="ECO:0000256" key="3">
    <source>
        <dbReference type="ARBA" id="ARBA00022603"/>
    </source>
</evidence>
<dbReference type="InterPro" id="IPR029063">
    <property type="entry name" value="SAM-dependent_MTases_sf"/>
</dbReference>
<dbReference type="PANTHER" id="PTHR11265">
    <property type="entry name" value="S-ADENOSYL-METHYLTRANSFERASE MRAW"/>
    <property type="match status" value="1"/>
</dbReference>
<organism evidence="7 8">
    <name type="scientific">Candidatus Roizmanbacteria bacterium CG2_30_33_16</name>
    <dbReference type="NCBI Taxonomy" id="1805340"/>
    <lineage>
        <taxon>Bacteria</taxon>
        <taxon>Candidatus Roizmaniibacteriota</taxon>
    </lineage>
</organism>
<dbReference type="GO" id="GO:0070475">
    <property type="term" value="P:rRNA base methylation"/>
    <property type="evidence" value="ECO:0007669"/>
    <property type="project" value="UniProtKB-UniRule"/>
</dbReference>
<evidence type="ECO:0000256" key="1">
    <source>
        <dbReference type="ARBA" id="ARBA00010396"/>
    </source>
</evidence>
<reference evidence="7 8" key="1">
    <citation type="journal article" date="2016" name="Environ. Microbiol.">
        <title>Genomic resolution of a cold subsurface aquifer community provides metabolic insights for novel microbes adapted to high CO concentrations.</title>
        <authorList>
            <person name="Probst A.J."/>
            <person name="Castelle C.J."/>
            <person name="Singh A."/>
            <person name="Brown C.T."/>
            <person name="Anantharaman K."/>
            <person name="Sharon I."/>
            <person name="Hug L.A."/>
            <person name="Burstein D."/>
            <person name="Emerson J.B."/>
            <person name="Thomas B.C."/>
            <person name="Banfield J.F."/>
        </authorList>
    </citation>
    <scope>NUCLEOTIDE SEQUENCE [LARGE SCALE GENOMIC DNA]</scope>
    <source>
        <strain evidence="7">CG2_30_33_16</strain>
    </source>
</reference>
<keyword evidence="5 6" id="KW-0949">S-adenosyl-L-methionine</keyword>
<accession>A0A1J5HPH5</accession>
<evidence type="ECO:0000256" key="4">
    <source>
        <dbReference type="ARBA" id="ARBA00022679"/>
    </source>
</evidence>
<dbReference type="InterPro" id="IPR023397">
    <property type="entry name" value="SAM-dep_MeTrfase_MraW_recog"/>
</dbReference>
<dbReference type="EMBL" id="MNZM01000006">
    <property type="protein sequence ID" value="OIP86628.1"/>
    <property type="molecule type" value="Genomic_DNA"/>
</dbReference>
<feature type="binding site" evidence="6">
    <location>
        <position position="74"/>
    </location>
    <ligand>
        <name>S-adenosyl-L-methionine</name>
        <dbReference type="ChEBI" id="CHEBI:59789"/>
    </ligand>
</feature>
<comment type="caution">
    <text evidence="7">The sequence shown here is derived from an EMBL/GenBank/DDBJ whole genome shotgun (WGS) entry which is preliminary data.</text>
</comment>
<dbReference type="InterPro" id="IPR002903">
    <property type="entry name" value="RsmH"/>
</dbReference>
<dbReference type="Gene3D" id="1.10.150.170">
    <property type="entry name" value="Putative methyltransferase TM0872, insert domain"/>
    <property type="match status" value="1"/>
</dbReference>
<protein>
    <recommendedName>
        <fullName evidence="6">Ribosomal RNA small subunit methyltransferase H</fullName>
        <ecNumber evidence="6">2.1.1.199</ecNumber>
    </recommendedName>
    <alternativeName>
        <fullName evidence="6">16S rRNA m(4)C1402 methyltransferase</fullName>
    </alternativeName>
    <alternativeName>
        <fullName evidence="6">rRNA (cytosine-N(4)-)-methyltransferase RsmH</fullName>
    </alternativeName>
</protein>